<name>A0ABQ7DGM1_BRACR</name>
<evidence type="ECO:0000313" key="2">
    <source>
        <dbReference type="EMBL" id="KAF3576621.1"/>
    </source>
</evidence>
<gene>
    <name evidence="2" type="ORF">DY000_02030738</name>
</gene>
<reference evidence="2 3" key="1">
    <citation type="journal article" date="2020" name="BMC Genomics">
        <title>Intraspecific diversification of the crop wild relative Brassica cretica Lam. using demographic model selection.</title>
        <authorList>
            <person name="Kioukis A."/>
            <person name="Michalopoulou V.A."/>
            <person name="Briers L."/>
            <person name="Pirintsos S."/>
            <person name="Studholme D.J."/>
            <person name="Pavlidis P."/>
            <person name="Sarris P.F."/>
        </authorList>
    </citation>
    <scope>NUCLEOTIDE SEQUENCE [LARGE SCALE GENOMIC DNA]</scope>
    <source>
        <strain evidence="3">cv. PFS-1207/04</strain>
    </source>
</reference>
<evidence type="ECO:0000313" key="3">
    <source>
        <dbReference type="Proteomes" id="UP000266723"/>
    </source>
</evidence>
<evidence type="ECO:0000256" key="1">
    <source>
        <dbReference type="SAM" id="Phobius"/>
    </source>
</evidence>
<keyword evidence="3" id="KW-1185">Reference proteome</keyword>
<keyword evidence="1" id="KW-1133">Transmembrane helix</keyword>
<dbReference type="EMBL" id="QGKV02000649">
    <property type="protein sequence ID" value="KAF3576621.1"/>
    <property type="molecule type" value="Genomic_DNA"/>
</dbReference>
<feature type="transmembrane region" description="Helical" evidence="1">
    <location>
        <begin position="356"/>
        <end position="377"/>
    </location>
</feature>
<dbReference type="Proteomes" id="UP000266723">
    <property type="component" value="Unassembled WGS sequence"/>
</dbReference>
<protein>
    <submittedName>
        <fullName evidence="2">Uncharacterized protein</fullName>
    </submittedName>
</protein>
<feature type="transmembrane region" description="Helical" evidence="1">
    <location>
        <begin position="227"/>
        <end position="248"/>
    </location>
</feature>
<proteinExistence type="predicted"/>
<keyword evidence="1" id="KW-0472">Membrane</keyword>
<organism evidence="2 3">
    <name type="scientific">Brassica cretica</name>
    <name type="common">Mustard</name>
    <dbReference type="NCBI Taxonomy" id="69181"/>
    <lineage>
        <taxon>Eukaryota</taxon>
        <taxon>Viridiplantae</taxon>
        <taxon>Streptophyta</taxon>
        <taxon>Embryophyta</taxon>
        <taxon>Tracheophyta</taxon>
        <taxon>Spermatophyta</taxon>
        <taxon>Magnoliopsida</taxon>
        <taxon>eudicotyledons</taxon>
        <taxon>Gunneridae</taxon>
        <taxon>Pentapetalae</taxon>
        <taxon>rosids</taxon>
        <taxon>malvids</taxon>
        <taxon>Brassicales</taxon>
        <taxon>Brassicaceae</taxon>
        <taxon>Brassiceae</taxon>
        <taxon>Brassica</taxon>
    </lineage>
</organism>
<sequence length="450" mass="49499">MWRCLLAWLESMQQGMWTPMRRHTCDRKHAGRHTGDQINCREVPKDCREEKEGSFRVLISADQFIQDTEVGFWDLTSRYEDEDLEGIKGVTDIGDGFRARIAGPPPASPIEDQGTEIPIEDRDRAIPERLRLCGVTSRKDHKARGTVGAGVDWTSFPKDSFSRYMNNYVCDLEILFSTRCDTSGLGGGRWSAITLGRKLTDDPVSHKTCGNSIPFTVHGIANFPGSLFFFNVILILIFSLASQNIFLMSSSFSLVSLKNIHNLCFASFSFLLLRVLPVGTVSSSIGSSPSSEGVLTGFGRYSKGLGLGLSALSRARSIFGICTRIFTALQDAADSIGVVDRCSGVPVDQFGLVQRWLLVVGTSIIHVVVVAVVVGFLPPEHLSSNLLHYADDPPGHAGLHCCLVQVSKAQPCLAAQYRSMSGMEYRSMSDEGCWSTESECFRSTGVREYL</sequence>
<keyword evidence="1" id="KW-0812">Transmembrane</keyword>
<accession>A0ABQ7DGM1</accession>
<comment type="caution">
    <text evidence="2">The sequence shown here is derived from an EMBL/GenBank/DDBJ whole genome shotgun (WGS) entry which is preliminary data.</text>
</comment>